<dbReference type="OrthoDB" id="9762883at2"/>
<name>A0A556AZ31_9BURK</name>
<keyword evidence="3" id="KW-0479">Metal-binding</keyword>
<evidence type="ECO:0000259" key="7">
    <source>
        <dbReference type="PROSITE" id="PS51462"/>
    </source>
</evidence>
<gene>
    <name evidence="8" type="ORF">FOZ76_04095</name>
</gene>
<protein>
    <submittedName>
        <fullName evidence="8">MBL fold metallo-hydrolase</fullName>
    </submittedName>
</protein>
<dbReference type="InterPro" id="IPR000086">
    <property type="entry name" value="NUDIX_hydrolase_dom"/>
</dbReference>
<dbReference type="Pfam" id="PF00753">
    <property type="entry name" value="Lactamase_B"/>
    <property type="match status" value="1"/>
</dbReference>
<dbReference type="InterPro" id="IPR039121">
    <property type="entry name" value="NUDT19"/>
</dbReference>
<reference evidence="8 9" key="1">
    <citation type="submission" date="2019-07" db="EMBL/GenBank/DDBJ databases">
        <title>Qingshengfaniella alkalisoli gen. nov., sp. nov., isolated from saline soil.</title>
        <authorList>
            <person name="Xu L."/>
            <person name="Huang X.-X."/>
            <person name="Sun J.-Q."/>
        </authorList>
    </citation>
    <scope>NUCLEOTIDE SEQUENCE [LARGE SCALE GENOMIC DNA]</scope>
    <source>
        <strain evidence="8 9">DSM 27279</strain>
    </source>
</reference>
<comment type="cofactor">
    <cofactor evidence="1">
        <name>Mn(2+)</name>
        <dbReference type="ChEBI" id="CHEBI:29035"/>
    </cofactor>
</comment>
<dbReference type="InterPro" id="IPR041516">
    <property type="entry name" value="LACTB2_WH"/>
</dbReference>
<dbReference type="Gene3D" id="3.90.79.10">
    <property type="entry name" value="Nucleoside Triphosphate Pyrophosphohydrolase"/>
    <property type="match status" value="1"/>
</dbReference>
<dbReference type="InterPro" id="IPR001279">
    <property type="entry name" value="Metallo-B-lactamas"/>
</dbReference>
<dbReference type="Pfam" id="PF17778">
    <property type="entry name" value="WHD_BLACT"/>
    <property type="match status" value="1"/>
</dbReference>
<dbReference type="Gene3D" id="3.60.15.10">
    <property type="entry name" value="Ribonuclease Z/Hydroxyacylglutathione hydrolase-like"/>
    <property type="match status" value="1"/>
</dbReference>
<proteinExistence type="predicted"/>
<evidence type="ECO:0000313" key="9">
    <source>
        <dbReference type="Proteomes" id="UP000318405"/>
    </source>
</evidence>
<dbReference type="EMBL" id="VLTJ01000007">
    <property type="protein sequence ID" value="TSH98178.1"/>
    <property type="molecule type" value="Genomic_DNA"/>
</dbReference>
<dbReference type="InterPro" id="IPR015797">
    <property type="entry name" value="NUDIX_hydrolase-like_dom_sf"/>
</dbReference>
<dbReference type="PROSITE" id="PS51462">
    <property type="entry name" value="NUDIX"/>
    <property type="match status" value="1"/>
</dbReference>
<keyword evidence="9" id="KW-1185">Reference proteome</keyword>
<dbReference type="Gene3D" id="1.10.10.10">
    <property type="entry name" value="Winged helix-like DNA-binding domain superfamily/Winged helix DNA-binding domain"/>
    <property type="match status" value="1"/>
</dbReference>
<evidence type="ECO:0000256" key="1">
    <source>
        <dbReference type="ARBA" id="ARBA00001936"/>
    </source>
</evidence>
<feature type="domain" description="Nudix hydrolase" evidence="7">
    <location>
        <begin position="5"/>
        <end position="213"/>
    </location>
</feature>
<dbReference type="SMART" id="SM00849">
    <property type="entry name" value="Lactamase_B"/>
    <property type="match status" value="1"/>
</dbReference>
<keyword evidence="5" id="KW-0460">Magnesium</keyword>
<organism evidence="8 9">
    <name type="scientific">Verticiella sediminum</name>
    <dbReference type="NCBI Taxonomy" id="1247510"/>
    <lineage>
        <taxon>Bacteria</taxon>
        <taxon>Pseudomonadati</taxon>
        <taxon>Pseudomonadota</taxon>
        <taxon>Betaproteobacteria</taxon>
        <taxon>Burkholderiales</taxon>
        <taxon>Alcaligenaceae</taxon>
        <taxon>Verticiella</taxon>
    </lineage>
</organism>
<evidence type="ECO:0000313" key="8">
    <source>
        <dbReference type="EMBL" id="TSH98178.1"/>
    </source>
</evidence>
<dbReference type="InterPro" id="IPR036866">
    <property type="entry name" value="RibonucZ/Hydroxyglut_hydro"/>
</dbReference>
<accession>A0A556AZ31</accession>
<dbReference type="GO" id="GO:0016818">
    <property type="term" value="F:hydrolase activity, acting on acid anhydrides, in phosphorus-containing anhydrides"/>
    <property type="evidence" value="ECO:0007669"/>
    <property type="project" value="InterPro"/>
</dbReference>
<dbReference type="Proteomes" id="UP000318405">
    <property type="component" value="Unassembled WGS sequence"/>
</dbReference>
<dbReference type="CDD" id="cd16278">
    <property type="entry name" value="metallo-hydrolase-like_MBL-fold"/>
    <property type="match status" value="1"/>
</dbReference>
<keyword evidence="6" id="KW-0464">Manganese</keyword>
<evidence type="ECO:0000256" key="2">
    <source>
        <dbReference type="ARBA" id="ARBA00001946"/>
    </source>
</evidence>
<evidence type="ECO:0000256" key="6">
    <source>
        <dbReference type="ARBA" id="ARBA00023211"/>
    </source>
</evidence>
<evidence type="ECO:0000256" key="5">
    <source>
        <dbReference type="ARBA" id="ARBA00022842"/>
    </source>
</evidence>
<dbReference type="SUPFAM" id="SSF56281">
    <property type="entry name" value="Metallo-hydrolase/oxidoreductase"/>
    <property type="match status" value="1"/>
</dbReference>
<dbReference type="GO" id="GO:0046872">
    <property type="term" value="F:metal ion binding"/>
    <property type="evidence" value="ECO:0007669"/>
    <property type="project" value="UniProtKB-KW"/>
</dbReference>
<evidence type="ECO:0000256" key="3">
    <source>
        <dbReference type="ARBA" id="ARBA00022723"/>
    </source>
</evidence>
<dbReference type="InterPro" id="IPR036388">
    <property type="entry name" value="WH-like_DNA-bd_sf"/>
</dbReference>
<dbReference type="PANTHER" id="PTHR12318">
    <property type="entry name" value="TESTOSTERONE-REGULATED PROTEIN RP2"/>
    <property type="match status" value="1"/>
</dbReference>
<dbReference type="AlphaFoldDB" id="A0A556AZ31"/>
<sequence length="555" mass="59063">MAPAELRPAALVILARDGEQGLEVFMLQRTRGADFVPGANVFPGGGVDADDGSAQIAALSPGLDDAAASRILGIAQGGLAFWAAAVRECFEEAGLLLATDASGELVDFSAAQDASRYAAVRGELNAGRQGFAAMLREHGLTLALDRMAYFSHWITPMGMKRRYDTRFFVAAAPAGQVATHDEAETVDSVWIRPSDALALSDEGKFTLVYATRQTLQQLAGFASVAELMAHACSTRSIAPCMPRIASSRDQQRRVVGPQDAAYVEIGLLDPEGHGRACCEIVPGRLVAMRPGLWRLTAANPGYMTGPGTNTYFIGDAEGITVIDPGPLDDAHIQAILALAPGPITQVLVTHTHSDHSPAAAPIKAATGATVLGLPAPVATHDQTFAPDRLPVHGERIETRAGVLRVLHTPGHASNHLCYLHEAERILFTGDHIMQGSTVVISPPDGDMKAYLDSLTALLDEEITYLAPAHGYVMGEPRAVVGGLIEHRLRREALILRFLQREGPADEEALLPKVYSHVVPPLKKVAARSLHAHLLKLQADGKVALQGGRWAALSSE</sequence>
<comment type="cofactor">
    <cofactor evidence="2">
        <name>Mg(2+)</name>
        <dbReference type="ChEBI" id="CHEBI:18420"/>
    </cofactor>
</comment>
<dbReference type="CDD" id="cd18870">
    <property type="entry name" value="NUDIX_AcylCoAdiphos_Nudt19"/>
    <property type="match status" value="1"/>
</dbReference>
<keyword evidence="4 8" id="KW-0378">Hydrolase</keyword>
<evidence type="ECO:0000256" key="4">
    <source>
        <dbReference type="ARBA" id="ARBA00022801"/>
    </source>
</evidence>
<dbReference type="SUPFAM" id="SSF55811">
    <property type="entry name" value="Nudix"/>
    <property type="match status" value="1"/>
</dbReference>
<dbReference type="PANTHER" id="PTHR12318:SF0">
    <property type="entry name" value="ACYL-COENZYME A DIPHOSPHATASE NUDT19"/>
    <property type="match status" value="1"/>
</dbReference>
<comment type="caution">
    <text evidence="8">The sequence shown here is derived from an EMBL/GenBank/DDBJ whole genome shotgun (WGS) entry which is preliminary data.</text>
</comment>